<evidence type="ECO:0000256" key="11">
    <source>
        <dbReference type="ARBA" id="ARBA00023056"/>
    </source>
</evidence>
<keyword evidence="7" id="KW-0808">Transferase</keyword>
<organism evidence="16 17">
    <name type="scientific">Nocardioides bigeumensis</name>
    <dbReference type="NCBI Taxonomy" id="433657"/>
    <lineage>
        <taxon>Bacteria</taxon>
        <taxon>Bacillati</taxon>
        <taxon>Actinomycetota</taxon>
        <taxon>Actinomycetes</taxon>
        <taxon>Propionibacteriales</taxon>
        <taxon>Nocardioidaceae</taxon>
        <taxon>Nocardioides</taxon>
    </lineage>
</organism>
<comment type="catalytic activity">
    <reaction evidence="14">
        <text>D-maltose + ATP = alpha-maltose 1-phosphate + ADP + H(+)</text>
        <dbReference type="Rhea" id="RHEA:31915"/>
        <dbReference type="ChEBI" id="CHEBI:15378"/>
        <dbReference type="ChEBI" id="CHEBI:17306"/>
        <dbReference type="ChEBI" id="CHEBI:30616"/>
        <dbReference type="ChEBI" id="CHEBI:63576"/>
        <dbReference type="ChEBI" id="CHEBI:456216"/>
        <dbReference type="EC" id="2.7.1.175"/>
    </reaction>
</comment>
<evidence type="ECO:0000256" key="14">
    <source>
        <dbReference type="ARBA" id="ARBA00049067"/>
    </source>
</evidence>
<evidence type="ECO:0000256" key="5">
    <source>
        <dbReference type="ARBA" id="ARBA00013882"/>
    </source>
</evidence>
<keyword evidence="8" id="KW-0547">Nucleotide-binding</keyword>
<reference evidence="16 17" key="1">
    <citation type="journal article" date="2019" name="Int. J. Syst. Evol. Microbiol.">
        <title>The Global Catalogue of Microorganisms (GCM) 10K type strain sequencing project: providing services to taxonomists for standard genome sequencing and annotation.</title>
        <authorList>
            <consortium name="The Broad Institute Genomics Platform"/>
            <consortium name="The Broad Institute Genome Sequencing Center for Infectious Disease"/>
            <person name="Wu L."/>
            <person name="Ma J."/>
        </authorList>
    </citation>
    <scope>NUCLEOTIDE SEQUENCE [LARGE SCALE GENOMIC DNA]</scope>
    <source>
        <strain evidence="16 17">JCM 16021</strain>
    </source>
</reference>
<dbReference type="InterPro" id="IPR011009">
    <property type="entry name" value="Kinase-like_dom_sf"/>
</dbReference>
<dbReference type="Gene3D" id="3.90.1200.10">
    <property type="match status" value="1"/>
</dbReference>
<gene>
    <name evidence="16" type="ORF">GCM10009843_19580</name>
</gene>
<evidence type="ECO:0000256" key="10">
    <source>
        <dbReference type="ARBA" id="ARBA00022840"/>
    </source>
</evidence>
<evidence type="ECO:0000256" key="4">
    <source>
        <dbReference type="ARBA" id="ARBA00011962"/>
    </source>
</evidence>
<comment type="pathway">
    <text evidence="1">Glycan biosynthesis; glycogen biosynthesis.</text>
</comment>
<evidence type="ECO:0000256" key="13">
    <source>
        <dbReference type="ARBA" id="ARBA00031251"/>
    </source>
</evidence>
<evidence type="ECO:0000256" key="2">
    <source>
        <dbReference type="ARBA" id="ARBA00006219"/>
    </source>
</evidence>
<comment type="similarity">
    <text evidence="2">Belongs to the aminoglycoside phosphotransferase family.</text>
</comment>
<protein>
    <recommendedName>
        <fullName evidence="5">Maltokinase</fullName>
        <ecNumber evidence="4">2.7.1.175</ecNumber>
    </recommendedName>
    <alternativeName>
        <fullName evidence="13">Maltose-1-phosphate synthase</fullName>
    </alternativeName>
</protein>
<evidence type="ECO:0000313" key="17">
    <source>
        <dbReference type="Proteomes" id="UP001500575"/>
    </source>
</evidence>
<keyword evidence="9" id="KW-0418">Kinase</keyword>
<feature type="domain" description="Maltokinase N-terminal cap" evidence="15">
    <location>
        <begin position="20"/>
        <end position="106"/>
    </location>
</feature>
<keyword evidence="12" id="KW-0119">Carbohydrate metabolism</keyword>
<keyword evidence="11" id="KW-0320">Glycogen biosynthesis</keyword>
<evidence type="ECO:0000256" key="7">
    <source>
        <dbReference type="ARBA" id="ARBA00022679"/>
    </source>
</evidence>
<name>A0ABN2Y8M1_9ACTN</name>
<evidence type="ECO:0000256" key="1">
    <source>
        <dbReference type="ARBA" id="ARBA00004964"/>
    </source>
</evidence>
<evidence type="ECO:0000259" key="15">
    <source>
        <dbReference type="Pfam" id="PF18085"/>
    </source>
</evidence>
<sequence>MTDNPAAQTLHDQLATFVGEARWFGGKGREFEVTDVRRLGVLGASDGGPVVLLSLVELGFSGGDRELYQLPLALYSERQERLGHALVAVDDVEGFGPSYVYDAVHDREAMDHLLRAFAEATPHDAGGVETGAGAPSSTTGRSDGLTFHRLPGHDLDTTAHSTLFSGEQSNSTVMFGEDSLLKVFRKVTPGVNPDIGVHEVLTRAGSDKVAALYGWLEAREKSGDGEPLQLAMLQQFLRTASDGWDLALTSVRNLFAEADLHADEVGGDFAAEAARLGEALSEVHALLAEHFPTADRSTDEMGALGATMAQRLDAAVAIVPELAAYAPALRGVFTAVGRLDGVTVQQIHGDLHLGQTLRTVKGWKIVDFEGEPAKPLAERVRPDSPWRDVAGMLRSFDYAPRVSAHQWGDTDGGAAQREYRAAEWSARNCTAFLEAYAGRALTGAEQVLLDAYVVDKAVYEVVYEARNRPKWVPIPMSAIQRLVERSPE</sequence>
<evidence type="ECO:0000256" key="12">
    <source>
        <dbReference type="ARBA" id="ARBA00023277"/>
    </source>
</evidence>
<comment type="caution">
    <text evidence="16">The sequence shown here is derived from an EMBL/GenBank/DDBJ whole genome shotgun (WGS) entry which is preliminary data.</text>
</comment>
<keyword evidence="6" id="KW-0321">Glycogen metabolism</keyword>
<dbReference type="EC" id="2.7.1.175" evidence="4"/>
<evidence type="ECO:0000313" key="16">
    <source>
        <dbReference type="EMBL" id="GAA2123626.1"/>
    </source>
</evidence>
<evidence type="ECO:0000256" key="3">
    <source>
        <dbReference type="ARBA" id="ARBA00011245"/>
    </source>
</evidence>
<dbReference type="InterPro" id="IPR040999">
    <property type="entry name" value="Mak_N_cap"/>
</dbReference>
<evidence type="ECO:0000256" key="9">
    <source>
        <dbReference type="ARBA" id="ARBA00022777"/>
    </source>
</evidence>
<dbReference type="EMBL" id="BAAAQQ010000011">
    <property type="protein sequence ID" value="GAA2123626.1"/>
    <property type="molecule type" value="Genomic_DNA"/>
</dbReference>
<dbReference type="RefSeq" id="WP_344303521.1">
    <property type="nucleotide sequence ID" value="NZ_BAAAQQ010000011.1"/>
</dbReference>
<dbReference type="SUPFAM" id="SSF56112">
    <property type="entry name" value="Protein kinase-like (PK-like)"/>
    <property type="match status" value="1"/>
</dbReference>
<proteinExistence type="inferred from homology"/>
<accession>A0ABN2Y8M1</accession>
<comment type="subunit">
    <text evidence="3">Monomer.</text>
</comment>
<keyword evidence="10" id="KW-0067">ATP-binding</keyword>
<evidence type="ECO:0000256" key="8">
    <source>
        <dbReference type="ARBA" id="ARBA00022741"/>
    </source>
</evidence>
<dbReference type="Proteomes" id="UP001500575">
    <property type="component" value="Unassembled WGS sequence"/>
</dbReference>
<dbReference type="Pfam" id="PF18085">
    <property type="entry name" value="Mak_N_cap"/>
    <property type="match status" value="1"/>
</dbReference>
<evidence type="ECO:0000256" key="6">
    <source>
        <dbReference type="ARBA" id="ARBA00022600"/>
    </source>
</evidence>
<keyword evidence="17" id="KW-1185">Reference proteome</keyword>